<accession>A0A328ARG7</accession>
<protein>
    <submittedName>
        <fullName evidence="3">Uncharacterized protein</fullName>
    </submittedName>
</protein>
<evidence type="ECO:0000256" key="1">
    <source>
        <dbReference type="SAM" id="MobiDB-lite"/>
    </source>
</evidence>
<feature type="region of interest" description="Disordered" evidence="1">
    <location>
        <begin position="1"/>
        <end position="25"/>
    </location>
</feature>
<keyword evidence="2" id="KW-0812">Transmembrane</keyword>
<evidence type="ECO:0000313" key="4">
    <source>
        <dbReference type="Proteomes" id="UP000249254"/>
    </source>
</evidence>
<feature type="region of interest" description="Disordered" evidence="1">
    <location>
        <begin position="65"/>
        <end position="86"/>
    </location>
</feature>
<comment type="caution">
    <text evidence="3">The sequence shown here is derived from an EMBL/GenBank/DDBJ whole genome shotgun (WGS) entry which is preliminary data.</text>
</comment>
<keyword evidence="4" id="KW-1185">Reference proteome</keyword>
<feature type="transmembrane region" description="Helical" evidence="2">
    <location>
        <begin position="39"/>
        <end position="62"/>
    </location>
</feature>
<evidence type="ECO:0000256" key="2">
    <source>
        <dbReference type="SAM" id="Phobius"/>
    </source>
</evidence>
<sequence>MALPPQMSGSDEQPPGAGVDPLLSLSGRTPGPGGLWSKLGLAVLAVLLLALLIGGAIVVAHLSPRSSPSADQAVGSATLPVGGPRR</sequence>
<dbReference type="AlphaFoldDB" id="A0A328ARG7"/>
<gene>
    <name evidence="3" type="ORF">DJ017_13970</name>
</gene>
<reference evidence="4" key="1">
    <citation type="submission" date="2018-05" db="EMBL/GenBank/DDBJ databases">
        <authorList>
            <person name="Li X."/>
        </authorList>
    </citation>
    <scope>NUCLEOTIDE SEQUENCE [LARGE SCALE GENOMIC DNA]</scope>
    <source>
        <strain evidence="4">LX32</strain>
    </source>
</reference>
<dbReference type="RefSeq" id="WP_111529286.1">
    <property type="nucleotide sequence ID" value="NZ_QFYQ01000001.1"/>
</dbReference>
<name>A0A328ARG7_9CAUL</name>
<organism evidence="3 4">
    <name type="scientific">Phenylobacterium soli</name>
    <dbReference type="NCBI Taxonomy" id="2170551"/>
    <lineage>
        <taxon>Bacteria</taxon>
        <taxon>Pseudomonadati</taxon>
        <taxon>Pseudomonadota</taxon>
        <taxon>Alphaproteobacteria</taxon>
        <taxon>Caulobacterales</taxon>
        <taxon>Caulobacteraceae</taxon>
        <taxon>Phenylobacterium</taxon>
    </lineage>
</organism>
<keyword evidence="2" id="KW-1133">Transmembrane helix</keyword>
<proteinExistence type="predicted"/>
<evidence type="ECO:0000313" key="3">
    <source>
        <dbReference type="EMBL" id="RAK55538.1"/>
    </source>
</evidence>
<dbReference type="Proteomes" id="UP000249254">
    <property type="component" value="Unassembled WGS sequence"/>
</dbReference>
<dbReference type="EMBL" id="QFYQ01000001">
    <property type="protein sequence ID" value="RAK55538.1"/>
    <property type="molecule type" value="Genomic_DNA"/>
</dbReference>
<keyword evidence="2" id="KW-0472">Membrane</keyword>